<gene>
    <name evidence="2" type="ORF">Sradi_2536500</name>
</gene>
<dbReference type="GO" id="GO:0003676">
    <property type="term" value="F:nucleic acid binding"/>
    <property type="evidence" value="ECO:0007669"/>
    <property type="project" value="InterPro"/>
</dbReference>
<evidence type="ECO:0000313" key="2">
    <source>
        <dbReference type="EMBL" id="KAL0393137.1"/>
    </source>
</evidence>
<comment type="caution">
    <text evidence="2">The sequence shown here is derived from an EMBL/GenBank/DDBJ whole genome shotgun (WGS) entry which is preliminary data.</text>
</comment>
<dbReference type="AlphaFoldDB" id="A0AAW2SL25"/>
<reference evidence="2" key="1">
    <citation type="submission" date="2020-06" db="EMBL/GenBank/DDBJ databases">
        <authorList>
            <person name="Li T."/>
            <person name="Hu X."/>
            <person name="Zhang T."/>
            <person name="Song X."/>
            <person name="Zhang H."/>
            <person name="Dai N."/>
            <person name="Sheng W."/>
            <person name="Hou X."/>
            <person name="Wei L."/>
        </authorList>
    </citation>
    <scope>NUCLEOTIDE SEQUENCE</scope>
    <source>
        <strain evidence="2">G02</strain>
        <tissue evidence="2">Leaf</tissue>
    </source>
</reference>
<dbReference type="EMBL" id="JACGWJ010000010">
    <property type="protein sequence ID" value="KAL0393137.1"/>
    <property type="molecule type" value="Genomic_DNA"/>
</dbReference>
<accession>A0AAW2SL25</accession>
<feature type="domain" description="RNase H type-1" evidence="1">
    <location>
        <begin position="143"/>
        <end position="235"/>
    </location>
</feature>
<dbReference type="CDD" id="cd06222">
    <property type="entry name" value="RNase_H_like"/>
    <property type="match status" value="1"/>
</dbReference>
<name>A0AAW2SL25_SESRA</name>
<dbReference type="PANTHER" id="PTHR47074:SF73">
    <property type="entry name" value="OS04G0448401 PROTEIN"/>
    <property type="match status" value="1"/>
</dbReference>
<evidence type="ECO:0000259" key="1">
    <source>
        <dbReference type="Pfam" id="PF13456"/>
    </source>
</evidence>
<organism evidence="2">
    <name type="scientific">Sesamum radiatum</name>
    <name type="common">Black benniseed</name>
    <dbReference type="NCBI Taxonomy" id="300843"/>
    <lineage>
        <taxon>Eukaryota</taxon>
        <taxon>Viridiplantae</taxon>
        <taxon>Streptophyta</taxon>
        <taxon>Embryophyta</taxon>
        <taxon>Tracheophyta</taxon>
        <taxon>Spermatophyta</taxon>
        <taxon>Magnoliopsida</taxon>
        <taxon>eudicotyledons</taxon>
        <taxon>Gunneridae</taxon>
        <taxon>Pentapetalae</taxon>
        <taxon>asterids</taxon>
        <taxon>lamiids</taxon>
        <taxon>Lamiales</taxon>
        <taxon>Pedaliaceae</taxon>
        <taxon>Sesamum</taxon>
    </lineage>
</organism>
<protein>
    <recommendedName>
        <fullName evidence="1">RNase H type-1 domain-containing protein</fullName>
    </recommendedName>
</protein>
<dbReference type="GO" id="GO:0004523">
    <property type="term" value="F:RNA-DNA hybrid ribonuclease activity"/>
    <property type="evidence" value="ECO:0007669"/>
    <property type="project" value="InterPro"/>
</dbReference>
<dbReference type="InterPro" id="IPR002156">
    <property type="entry name" value="RNaseH_domain"/>
</dbReference>
<reference evidence="2" key="2">
    <citation type="journal article" date="2024" name="Plant">
        <title>Genomic evolution and insights into agronomic trait innovations of Sesamum species.</title>
        <authorList>
            <person name="Miao H."/>
            <person name="Wang L."/>
            <person name="Qu L."/>
            <person name="Liu H."/>
            <person name="Sun Y."/>
            <person name="Le M."/>
            <person name="Wang Q."/>
            <person name="Wei S."/>
            <person name="Zheng Y."/>
            <person name="Lin W."/>
            <person name="Duan Y."/>
            <person name="Cao H."/>
            <person name="Xiong S."/>
            <person name="Wang X."/>
            <person name="Wei L."/>
            <person name="Li C."/>
            <person name="Ma Q."/>
            <person name="Ju M."/>
            <person name="Zhao R."/>
            <person name="Li G."/>
            <person name="Mu C."/>
            <person name="Tian Q."/>
            <person name="Mei H."/>
            <person name="Zhang T."/>
            <person name="Gao T."/>
            <person name="Zhang H."/>
        </authorList>
    </citation>
    <scope>NUCLEOTIDE SEQUENCE</scope>
    <source>
        <strain evidence="2">G02</strain>
    </source>
</reference>
<dbReference type="InterPro" id="IPR044730">
    <property type="entry name" value="RNase_H-like_dom_plant"/>
</dbReference>
<dbReference type="PANTHER" id="PTHR47074">
    <property type="entry name" value="BNAC02G40300D PROTEIN"/>
    <property type="match status" value="1"/>
</dbReference>
<dbReference type="Pfam" id="PF13456">
    <property type="entry name" value="RVT_3"/>
    <property type="match status" value="1"/>
</dbReference>
<dbReference type="InterPro" id="IPR052929">
    <property type="entry name" value="RNase_H-like_EbsB-rel"/>
</dbReference>
<proteinExistence type="predicted"/>
<sequence length="248" mass="28452">MILLMLAEKPFGISNYLQRDTNDDTLHIFLHCHFARQTWALADLLWTAISAWRGETPEWITYVFSLLTVQDFEKFLVICWFIWWNRSRLDMENISSTPQETAIMANFFLAAYRESNVSHSLQHARHKNRLWSSPVAGTIKINFDRAVLQKGCEVGIEGVARDSSGALLAWFSCRFRRQVDSEIAEALAAQEAVDLAIHYGWRRILIEGDRLSLINKLNNSSLGQSYTRPLVQDIKLATSLALFSLLLM</sequence>
<dbReference type="InterPro" id="IPR036397">
    <property type="entry name" value="RNaseH_sf"/>
</dbReference>
<dbReference type="Gene3D" id="3.30.420.10">
    <property type="entry name" value="Ribonuclease H-like superfamily/Ribonuclease H"/>
    <property type="match status" value="1"/>
</dbReference>